<name>A0A9X2X8W3_9HYPH</name>
<dbReference type="EMBL" id="JAODNV010000012">
    <property type="protein sequence ID" value="MCT8991090.1"/>
    <property type="molecule type" value="Genomic_DNA"/>
</dbReference>
<feature type="region of interest" description="Disordered" evidence="1">
    <location>
        <begin position="1"/>
        <end position="33"/>
    </location>
</feature>
<gene>
    <name evidence="2" type="ORF">NYR54_12445</name>
</gene>
<organism evidence="2 3">
    <name type="scientific">Chelativorans petroleitrophicus</name>
    <dbReference type="NCBI Taxonomy" id="2975484"/>
    <lineage>
        <taxon>Bacteria</taxon>
        <taxon>Pseudomonadati</taxon>
        <taxon>Pseudomonadota</taxon>
        <taxon>Alphaproteobacteria</taxon>
        <taxon>Hyphomicrobiales</taxon>
        <taxon>Phyllobacteriaceae</taxon>
        <taxon>Chelativorans</taxon>
    </lineage>
</organism>
<evidence type="ECO:0000313" key="3">
    <source>
        <dbReference type="Proteomes" id="UP001149009"/>
    </source>
</evidence>
<accession>A0A9X2X8W3</accession>
<dbReference type="Proteomes" id="UP001149009">
    <property type="component" value="Unassembled WGS sequence"/>
</dbReference>
<reference evidence="2" key="1">
    <citation type="submission" date="2022-08" db="EMBL/GenBank/DDBJ databases">
        <title>Chelativorans sichuanense sp. nov., a paraffin oil-degrading bacterium isolated from a mixture of oil-based drill cuttings and paddy soil.</title>
        <authorList>
            <person name="Yu J."/>
            <person name="Liu H."/>
            <person name="Chen Q."/>
        </authorList>
    </citation>
    <scope>NUCLEOTIDE SEQUENCE</scope>
    <source>
        <strain evidence="2">SCAU 2101</strain>
    </source>
</reference>
<proteinExistence type="predicted"/>
<protein>
    <submittedName>
        <fullName evidence="2">Uncharacterized protein</fullName>
    </submittedName>
</protein>
<evidence type="ECO:0000256" key="1">
    <source>
        <dbReference type="SAM" id="MobiDB-lite"/>
    </source>
</evidence>
<keyword evidence="3" id="KW-1185">Reference proteome</keyword>
<dbReference type="AlphaFoldDB" id="A0A9X2X8W3"/>
<dbReference type="RefSeq" id="WP_261515984.1">
    <property type="nucleotide sequence ID" value="NZ_JAODNV010000012.1"/>
</dbReference>
<evidence type="ECO:0000313" key="2">
    <source>
        <dbReference type="EMBL" id="MCT8991090.1"/>
    </source>
</evidence>
<sequence length="109" mass="12128">MKPFYTQPILNSPYHEPTRHHALGDDGQPLDQPPIIGRRRSHYMVPVPAARKKTRAAQAAQAELLLDAEGSGETRYNPSVIVNEIRSHVSAWRKLPHSADWGGNVQTGL</sequence>
<comment type="caution">
    <text evidence="2">The sequence shown here is derived from an EMBL/GenBank/DDBJ whole genome shotgun (WGS) entry which is preliminary data.</text>
</comment>